<reference evidence="3" key="2">
    <citation type="journal article" date="2008" name="Nucleic Acids Res.">
        <title>The rice annotation project database (RAP-DB): 2008 update.</title>
        <authorList>
            <consortium name="The rice annotation project (RAP)"/>
        </authorList>
    </citation>
    <scope>GENOME REANNOTATION</scope>
    <source>
        <strain evidence="3">cv. Nipponbare</strain>
    </source>
</reference>
<name>Q8LGZ1_ORYSJ</name>
<dbReference type="Proteomes" id="UP000000763">
    <property type="component" value="Chromosome 7"/>
</dbReference>
<accession>Q8LGZ1</accession>
<keyword evidence="1" id="KW-0472">Membrane</keyword>
<dbReference type="EMBL" id="AP005194">
    <property type="protein sequence ID" value="BAC07444.1"/>
    <property type="molecule type" value="Genomic_DNA"/>
</dbReference>
<evidence type="ECO:0000313" key="2">
    <source>
        <dbReference type="EMBL" id="BAC07444.1"/>
    </source>
</evidence>
<protein>
    <submittedName>
        <fullName evidence="2">Uncharacterized protein</fullName>
    </submittedName>
</protein>
<sequence>MHLNYYVVVPFVGSPLRASASIVGVIFARSHLRGTRSGYLEVRPPYLGTPDLVTPPRGPQWFDSFGKKAMMGTTTAAMSFEGDHIYFWDAVFVHGTVVDVAAGSPTSDLRDGGEDKESDKG</sequence>
<gene>
    <name evidence="2" type="primary">P0565A07.102</name>
</gene>
<evidence type="ECO:0000256" key="1">
    <source>
        <dbReference type="SAM" id="Phobius"/>
    </source>
</evidence>
<proteinExistence type="predicted"/>
<reference evidence="3" key="1">
    <citation type="journal article" date="2005" name="Nature">
        <title>The map-based sequence of the rice genome.</title>
        <authorList>
            <consortium name="International rice genome sequencing project (IRGSP)"/>
            <person name="Matsumoto T."/>
            <person name="Wu J."/>
            <person name="Kanamori H."/>
            <person name="Katayose Y."/>
            <person name="Fujisawa M."/>
            <person name="Namiki N."/>
            <person name="Mizuno H."/>
            <person name="Yamamoto K."/>
            <person name="Antonio B.A."/>
            <person name="Baba T."/>
            <person name="Sakata K."/>
            <person name="Nagamura Y."/>
            <person name="Aoki H."/>
            <person name="Arikawa K."/>
            <person name="Arita K."/>
            <person name="Bito T."/>
            <person name="Chiden Y."/>
            <person name="Fujitsuka N."/>
            <person name="Fukunaka R."/>
            <person name="Hamada M."/>
            <person name="Harada C."/>
            <person name="Hayashi A."/>
            <person name="Hijishita S."/>
            <person name="Honda M."/>
            <person name="Hosokawa S."/>
            <person name="Ichikawa Y."/>
            <person name="Idonuma A."/>
            <person name="Iijima M."/>
            <person name="Ikeda M."/>
            <person name="Ikeno M."/>
            <person name="Ito K."/>
            <person name="Ito S."/>
            <person name="Ito T."/>
            <person name="Ito Y."/>
            <person name="Ito Y."/>
            <person name="Iwabuchi A."/>
            <person name="Kamiya K."/>
            <person name="Karasawa W."/>
            <person name="Kurita K."/>
            <person name="Katagiri S."/>
            <person name="Kikuta A."/>
            <person name="Kobayashi H."/>
            <person name="Kobayashi N."/>
            <person name="Machita K."/>
            <person name="Maehara T."/>
            <person name="Masukawa M."/>
            <person name="Mizubayashi T."/>
            <person name="Mukai Y."/>
            <person name="Nagasaki H."/>
            <person name="Nagata Y."/>
            <person name="Naito S."/>
            <person name="Nakashima M."/>
            <person name="Nakama Y."/>
            <person name="Nakamichi Y."/>
            <person name="Nakamura M."/>
            <person name="Meguro A."/>
            <person name="Negishi M."/>
            <person name="Ohta I."/>
            <person name="Ohta T."/>
            <person name="Okamoto M."/>
            <person name="Ono N."/>
            <person name="Saji S."/>
            <person name="Sakaguchi M."/>
            <person name="Sakai K."/>
            <person name="Shibata M."/>
            <person name="Shimokawa T."/>
            <person name="Song J."/>
            <person name="Takazaki Y."/>
            <person name="Terasawa K."/>
            <person name="Tsugane M."/>
            <person name="Tsuji K."/>
            <person name="Ueda S."/>
            <person name="Waki K."/>
            <person name="Yamagata H."/>
            <person name="Yamamoto M."/>
            <person name="Yamamoto S."/>
            <person name="Yamane H."/>
            <person name="Yoshiki S."/>
            <person name="Yoshihara R."/>
            <person name="Yukawa K."/>
            <person name="Zhong H."/>
            <person name="Yano M."/>
            <person name="Yuan Q."/>
            <person name="Ouyang S."/>
            <person name="Liu J."/>
            <person name="Jones K.M."/>
            <person name="Gansberger K."/>
            <person name="Moffat K."/>
            <person name="Hill J."/>
            <person name="Bera J."/>
            <person name="Fadrosh D."/>
            <person name="Jin S."/>
            <person name="Johri S."/>
            <person name="Kim M."/>
            <person name="Overton L."/>
            <person name="Reardon M."/>
            <person name="Tsitrin T."/>
            <person name="Vuong H."/>
            <person name="Weaver B."/>
            <person name="Ciecko A."/>
            <person name="Tallon L."/>
            <person name="Jackson J."/>
            <person name="Pai G."/>
            <person name="Aken S.V."/>
            <person name="Utterback T."/>
            <person name="Reidmuller S."/>
            <person name="Feldblyum T."/>
            <person name="Hsiao J."/>
            <person name="Zismann V."/>
            <person name="Iobst S."/>
            <person name="de Vazeille A.R."/>
            <person name="Buell C.R."/>
            <person name="Ying K."/>
            <person name="Li Y."/>
            <person name="Lu T."/>
            <person name="Huang Y."/>
            <person name="Zhao Q."/>
            <person name="Feng Q."/>
            <person name="Zhang L."/>
            <person name="Zhu J."/>
            <person name="Weng Q."/>
            <person name="Mu J."/>
            <person name="Lu Y."/>
            <person name="Fan D."/>
            <person name="Liu Y."/>
            <person name="Guan J."/>
            <person name="Zhang Y."/>
            <person name="Yu S."/>
            <person name="Liu X."/>
            <person name="Zhang Y."/>
            <person name="Hong G."/>
            <person name="Han B."/>
            <person name="Choisne N."/>
            <person name="Demange N."/>
            <person name="Orjeda G."/>
            <person name="Samain S."/>
            <person name="Cattolico L."/>
            <person name="Pelletier E."/>
            <person name="Couloux A."/>
            <person name="Segurens B."/>
            <person name="Wincker P."/>
            <person name="D'Hont A."/>
            <person name="Scarpelli C."/>
            <person name="Weissenbach J."/>
            <person name="Salanoubat M."/>
            <person name="Quetier F."/>
            <person name="Yu Y."/>
            <person name="Kim H.R."/>
            <person name="Rambo T."/>
            <person name="Currie J."/>
            <person name="Collura K."/>
            <person name="Luo M."/>
            <person name="Yang T."/>
            <person name="Ammiraju J.S.S."/>
            <person name="Engler F."/>
            <person name="Soderlund C."/>
            <person name="Wing R.A."/>
            <person name="Palmer L.E."/>
            <person name="de la Bastide M."/>
            <person name="Spiegel L."/>
            <person name="Nascimento L."/>
            <person name="Zutavern T."/>
            <person name="O'Shaughnessy A."/>
            <person name="Dike S."/>
            <person name="Dedhia N."/>
            <person name="Preston R."/>
            <person name="Balija V."/>
            <person name="McCombie W.R."/>
            <person name="Chow T."/>
            <person name="Chen H."/>
            <person name="Chung M."/>
            <person name="Chen C."/>
            <person name="Shaw J."/>
            <person name="Wu H."/>
            <person name="Hsiao K."/>
            <person name="Chao Y."/>
            <person name="Chu M."/>
            <person name="Cheng C."/>
            <person name="Hour A."/>
            <person name="Lee P."/>
            <person name="Lin S."/>
            <person name="Lin Y."/>
            <person name="Liou J."/>
            <person name="Liu S."/>
            <person name="Hsing Y."/>
            <person name="Raghuvanshi S."/>
            <person name="Mohanty A."/>
            <person name="Bharti A.K."/>
            <person name="Gaur A."/>
            <person name="Gupta V."/>
            <person name="Kumar D."/>
            <person name="Ravi V."/>
            <person name="Vij S."/>
            <person name="Kapur A."/>
            <person name="Khurana P."/>
            <person name="Khurana P."/>
            <person name="Khurana J.P."/>
            <person name="Tyagi A.K."/>
            <person name="Gaikwad K."/>
            <person name="Singh A."/>
            <person name="Dalal V."/>
            <person name="Srivastava S."/>
            <person name="Dixit A."/>
            <person name="Pal A.K."/>
            <person name="Ghazi I.A."/>
            <person name="Yadav M."/>
            <person name="Pandit A."/>
            <person name="Bhargava A."/>
            <person name="Sureshbabu K."/>
            <person name="Batra K."/>
            <person name="Sharma T.R."/>
            <person name="Mohapatra T."/>
            <person name="Singh N.K."/>
            <person name="Messing J."/>
            <person name="Nelson A.B."/>
            <person name="Fuks G."/>
            <person name="Kavchok S."/>
            <person name="Keizer G."/>
            <person name="Linton E."/>
            <person name="Llaca V."/>
            <person name="Song R."/>
            <person name="Tanyolac B."/>
            <person name="Young S."/>
            <person name="Ho-Il K."/>
            <person name="Hahn J.H."/>
            <person name="Sangsakoo G."/>
            <person name="Vanavichit A."/>
            <person name="de Mattos Luiz.A.T."/>
            <person name="Zimmer P.D."/>
            <person name="Malone G."/>
            <person name="Dellagostin O."/>
            <person name="de Oliveira A.C."/>
            <person name="Bevan M."/>
            <person name="Bancroft I."/>
            <person name="Minx P."/>
            <person name="Cordum H."/>
            <person name="Wilson R."/>
            <person name="Cheng Z."/>
            <person name="Jin W."/>
            <person name="Jiang J."/>
            <person name="Leong S.A."/>
            <person name="Iwama H."/>
            <person name="Gojobori T."/>
            <person name="Itoh T."/>
            <person name="Niimura Y."/>
            <person name="Fujii Y."/>
            <person name="Habara T."/>
            <person name="Sakai H."/>
            <person name="Sato Y."/>
            <person name="Wilson G."/>
            <person name="Kumar K."/>
            <person name="McCouch S."/>
            <person name="Juretic N."/>
            <person name="Hoen D."/>
            <person name="Wright S."/>
            <person name="Bruskiewich R."/>
            <person name="Bureau T."/>
            <person name="Miyao A."/>
            <person name="Hirochika H."/>
            <person name="Nishikawa T."/>
            <person name="Kadowaki K."/>
            <person name="Sugiura M."/>
            <person name="Burr B."/>
            <person name="Sasaki T."/>
        </authorList>
    </citation>
    <scope>NUCLEOTIDE SEQUENCE [LARGE SCALE GENOMIC DNA]</scope>
    <source>
        <strain evidence="3">cv. Nipponbare</strain>
    </source>
</reference>
<organism evidence="2 3">
    <name type="scientific">Oryza sativa subsp. japonica</name>
    <name type="common">Rice</name>
    <dbReference type="NCBI Taxonomy" id="39947"/>
    <lineage>
        <taxon>Eukaryota</taxon>
        <taxon>Viridiplantae</taxon>
        <taxon>Streptophyta</taxon>
        <taxon>Embryophyta</taxon>
        <taxon>Tracheophyta</taxon>
        <taxon>Spermatophyta</taxon>
        <taxon>Magnoliopsida</taxon>
        <taxon>Liliopsida</taxon>
        <taxon>Poales</taxon>
        <taxon>Poaceae</taxon>
        <taxon>BOP clade</taxon>
        <taxon>Oryzoideae</taxon>
        <taxon>Oryzeae</taxon>
        <taxon>Oryzinae</taxon>
        <taxon>Oryza</taxon>
        <taxon>Oryza sativa</taxon>
    </lineage>
</organism>
<keyword evidence="1" id="KW-1133">Transmembrane helix</keyword>
<keyword evidence="1" id="KW-0812">Transmembrane</keyword>
<evidence type="ECO:0000313" key="3">
    <source>
        <dbReference type="Proteomes" id="UP000000763"/>
    </source>
</evidence>
<feature type="transmembrane region" description="Helical" evidence="1">
    <location>
        <begin position="6"/>
        <end position="28"/>
    </location>
</feature>
<dbReference type="AlphaFoldDB" id="Q8LGZ1"/>